<proteinExistence type="predicted"/>
<dbReference type="EMBL" id="JAYMYQ010000011">
    <property type="protein sequence ID" value="KAK7304665.1"/>
    <property type="molecule type" value="Genomic_DNA"/>
</dbReference>
<evidence type="ECO:0000313" key="1">
    <source>
        <dbReference type="EMBL" id="KAK7304665.1"/>
    </source>
</evidence>
<dbReference type="Proteomes" id="UP001367508">
    <property type="component" value="Unassembled WGS sequence"/>
</dbReference>
<name>A0AAN9JSG8_CANGL</name>
<evidence type="ECO:0000313" key="2">
    <source>
        <dbReference type="Proteomes" id="UP001367508"/>
    </source>
</evidence>
<accession>A0AAN9JSG8</accession>
<sequence>MVCWLGDTRDYVKSNALKPVHFQVWTSIVTHLDSFTFTLNISLLLMLSSIHQLSNCDTMGTPASRQGDTEQELKQGLSTFNPMSYELEPHNHTRHASP</sequence>
<dbReference type="AlphaFoldDB" id="A0AAN9JSG8"/>
<reference evidence="1 2" key="1">
    <citation type="submission" date="2024-01" db="EMBL/GenBank/DDBJ databases">
        <title>The genomes of 5 underutilized Papilionoideae crops provide insights into root nodulation and disease resistanc.</title>
        <authorList>
            <person name="Jiang F."/>
        </authorList>
    </citation>
    <scope>NUCLEOTIDE SEQUENCE [LARGE SCALE GENOMIC DNA]</scope>
    <source>
        <strain evidence="1">LVBAO_FW01</strain>
        <tissue evidence="1">Leaves</tissue>
    </source>
</reference>
<comment type="caution">
    <text evidence="1">The sequence shown here is derived from an EMBL/GenBank/DDBJ whole genome shotgun (WGS) entry which is preliminary data.</text>
</comment>
<keyword evidence="2" id="KW-1185">Reference proteome</keyword>
<gene>
    <name evidence="1" type="ORF">VNO77_42550</name>
</gene>
<organism evidence="1 2">
    <name type="scientific">Canavalia gladiata</name>
    <name type="common">Sword bean</name>
    <name type="synonym">Dolichos gladiatus</name>
    <dbReference type="NCBI Taxonomy" id="3824"/>
    <lineage>
        <taxon>Eukaryota</taxon>
        <taxon>Viridiplantae</taxon>
        <taxon>Streptophyta</taxon>
        <taxon>Embryophyta</taxon>
        <taxon>Tracheophyta</taxon>
        <taxon>Spermatophyta</taxon>
        <taxon>Magnoliopsida</taxon>
        <taxon>eudicotyledons</taxon>
        <taxon>Gunneridae</taxon>
        <taxon>Pentapetalae</taxon>
        <taxon>rosids</taxon>
        <taxon>fabids</taxon>
        <taxon>Fabales</taxon>
        <taxon>Fabaceae</taxon>
        <taxon>Papilionoideae</taxon>
        <taxon>50 kb inversion clade</taxon>
        <taxon>NPAAA clade</taxon>
        <taxon>indigoferoid/millettioid clade</taxon>
        <taxon>Phaseoleae</taxon>
        <taxon>Canavalia</taxon>
    </lineage>
</organism>
<protein>
    <submittedName>
        <fullName evidence="1">Uncharacterized protein</fullName>
    </submittedName>
</protein>